<evidence type="ECO:0008006" key="3">
    <source>
        <dbReference type="Google" id="ProtNLM"/>
    </source>
</evidence>
<sequence>MIKQVLPSKKAPYKCKIWPNEDSIIIKDSWFGSYTGSSVDHILEVLSYPPTKVVVDGKDALMQAIEWVKTNQHCVKKISFFRSENLENMLDFVHSFIEFDVRLKFGCSLIITCTKEELRIERPGTPIWFFWRLKCRKIRFIDEDCPFAEIFMLYFAPSDIPESLMIEQVIFELMKERQEIWWAPILRYCKKCEEEWQHPIYGKVNECCKIYHEGRKFTFFGAHHDGKKLLVVDIEHNAPDTPVSGLVI</sequence>
<dbReference type="InParanoid" id="G0NVP2"/>
<organism evidence="2">
    <name type="scientific">Caenorhabditis brenneri</name>
    <name type="common">Nematode worm</name>
    <dbReference type="NCBI Taxonomy" id="135651"/>
    <lineage>
        <taxon>Eukaryota</taxon>
        <taxon>Metazoa</taxon>
        <taxon>Ecdysozoa</taxon>
        <taxon>Nematoda</taxon>
        <taxon>Chromadorea</taxon>
        <taxon>Rhabditida</taxon>
        <taxon>Rhabditina</taxon>
        <taxon>Rhabditomorpha</taxon>
        <taxon>Rhabditoidea</taxon>
        <taxon>Rhabditidae</taxon>
        <taxon>Peloderinae</taxon>
        <taxon>Caenorhabditis</taxon>
    </lineage>
</organism>
<reference evidence="2" key="1">
    <citation type="submission" date="2011-07" db="EMBL/GenBank/DDBJ databases">
        <authorList>
            <consortium name="Caenorhabditis brenneri Sequencing and Analysis Consortium"/>
            <person name="Wilson R.K."/>
        </authorList>
    </citation>
    <scope>NUCLEOTIDE SEQUENCE [LARGE SCALE GENOMIC DNA]</scope>
    <source>
        <strain evidence="2">PB2801</strain>
    </source>
</reference>
<name>G0NVP2_CAEBE</name>
<dbReference type="AlphaFoldDB" id="G0NVP2"/>
<accession>G0NVP2</accession>
<evidence type="ECO:0000313" key="2">
    <source>
        <dbReference type="Proteomes" id="UP000008068"/>
    </source>
</evidence>
<dbReference type="EMBL" id="GL379958">
    <property type="protein sequence ID" value="EGT38466.1"/>
    <property type="molecule type" value="Genomic_DNA"/>
</dbReference>
<dbReference type="Proteomes" id="UP000008068">
    <property type="component" value="Unassembled WGS sequence"/>
</dbReference>
<proteinExistence type="predicted"/>
<dbReference type="HOGENOM" id="CLU_081940_0_0_1"/>
<gene>
    <name evidence="1" type="ORF">CAEBREN_00909</name>
</gene>
<keyword evidence="2" id="KW-1185">Reference proteome</keyword>
<protein>
    <recommendedName>
        <fullName evidence="3">F-box associated domain-containing protein</fullName>
    </recommendedName>
</protein>
<evidence type="ECO:0000313" key="1">
    <source>
        <dbReference type="EMBL" id="EGT38466.1"/>
    </source>
</evidence>